<evidence type="ECO:0000313" key="11">
    <source>
        <dbReference type="Proteomes" id="UP000591131"/>
    </source>
</evidence>
<protein>
    <recommendedName>
        <fullName evidence="9">DDE Tnp4 domain-containing protein</fullName>
    </recommendedName>
</protein>
<evidence type="ECO:0000256" key="6">
    <source>
        <dbReference type="ARBA" id="ARBA00022801"/>
    </source>
</evidence>
<feature type="region of interest" description="Disordered" evidence="8">
    <location>
        <begin position="517"/>
        <end position="536"/>
    </location>
</feature>
<dbReference type="InterPro" id="IPR027806">
    <property type="entry name" value="HARBI1_dom"/>
</dbReference>
<feature type="compositionally biased region" description="Polar residues" evidence="8">
    <location>
        <begin position="418"/>
        <end position="437"/>
    </location>
</feature>
<dbReference type="OrthoDB" id="418573at2759"/>
<evidence type="ECO:0000256" key="7">
    <source>
        <dbReference type="ARBA" id="ARBA00023242"/>
    </source>
</evidence>
<gene>
    <name evidence="10" type="ORF">FOL47_001609</name>
</gene>
<feature type="non-terminal residue" evidence="10">
    <location>
        <position position="1"/>
    </location>
</feature>
<dbReference type="GO" id="GO:0004518">
    <property type="term" value="F:nuclease activity"/>
    <property type="evidence" value="ECO:0007669"/>
    <property type="project" value="UniProtKB-KW"/>
</dbReference>
<proteinExistence type="inferred from homology"/>
<sequence length="783" mass="86227">SYGHALDWVKEQRRLQQSPAKMGVFNDNSITINSELDRTLSVDTIRGDQQRGAVDLPEALIPDLIETVVDNVVIDEDPAANVVEPEPPKKAPARCRTCGELLGNLGHPRGKRPLKGDDAKPQTGGLDEERVQRATKKLEELGMDEQSYRSSREKQQGRVACSSVVGRVSIVRRQRLHPVKTGGGPPDEEQESFDEEWLSSIQDLIDKNTRFTGLGQNLEAGIKPGDPIARAYGFNELTRMSRSTGRINKCRRGVSSDGGKYSITAVVMRSIASAFDEAASFEAGSIVYSITSSMATLLPLREGVLSPQERYDIVLAFLSWEKQAKDSKDSKRYTLKAFGEAVLVMRENRDIPLALRDSFTVCQICNYIRNWKQRGRPSPEDVRAAAEKELRKSMASVTTLSRRSTTSASNDDAEGPAETSTEGDIPDGTNSLISPPSTLLDRLIPSISPSTVPEATMSGTKRSYSECISSLCDAAEAAKGYYSLMHKKVSGEPVNKAVQTDTLLFVEVGTIEEASEQESAIVNSTTASSEDADPLQGVSDKELRNRYRFSAAALRELLGILQLREKRCSQEYVSRSVEEVIDAIVLNRHRFIEFPGDSQILRGDADDVVPLADRADFIDSKRHISLNVQAVLGSNNLWTSVNSSNVGSAHDSRVYQSSLLSRRMRGVPPGHWLCGDSAYGLAPSMFTPYADPLPHTPEAAFNLAHKSVRSAIERKFRSLKRSWAICNGNLRLRPPEKSARAVLACFCLHNFQTLKGEFDEIEDNEGEALEEFEEGEIEPAAEG</sequence>
<name>A0A7J6KTK5_PERCH</name>
<feature type="domain" description="DDE Tnp4" evidence="9">
    <location>
        <begin position="612"/>
        <end position="750"/>
    </location>
</feature>
<dbReference type="Proteomes" id="UP000591131">
    <property type="component" value="Unassembled WGS sequence"/>
</dbReference>
<dbReference type="PANTHER" id="PTHR22930:SF250">
    <property type="entry name" value="NUCLEASE HARBI1-LIKE PROTEIN"/>
    <property type="match status" value="1"/>
</dbReference>
<feature type="region of interest" description="Disordered" evidence="8">
    <location>
        <begin position="374"/>
        <end position="440"/>
    </location>
</feature>
<keyword evidence="5" id="KW-0479">Metal-binding</keyword>
<keyword evidence="4" id="KW-0540">Nuclease</keyword>
<feature type="compositionally biased region" description="Basic and acidic residues" evidence="8">
    <location>
        <begin position="377"/>
        <end position="392"/>
    </location>
</feature>
<evidence type="ECO:0000259" key="9">
    <source>
        <dbReference type="Pfam" id="PF13359"/>
    </source>
</evidence>
<evidence type="ECO:0000256" key="2">
    <source>
        <dbReference type="ARBA" id="ARBA00004123"/>
    </source>
</evidence>
<feature type="region of interest" description="Disordered" evidence="8">
    <location>
        <begin position="102"/>
        <end position="129"/>
    </location>
</feature>
<feature type="compositionally biased region" description="Polar residues" evidence="8">
    <location>
        <begin position="517"/>
        <end position="529"/>
    </location>
</feature>
<evidence type="ECO:0000256" key="1">
    <source>
        <dbReference type="ARBA" id="ARBA00001968"/>
    </source>
</evidence>
<dbReference type="EMBL" id="JAAPAO010001396">
    <property type="protein sequence ID" value="KAF4649891.1"/>
    <property type="molecule type" value="Genomic_DNA"/>
</dbReference>
<feature type="non-terminal residue" evidence="10">
    <location>
        <position position="783"/>
    </location>
</feature>
<comment type="subcellular location">
    <subcellularLocation>
        <location evidence="2">Nucleus</location>
    </subcellularLocation>
</comment>
<evidence type="ECO:0000256" key="3">
    <source>
        <dbReference type="ARBA" id="ARBA00006958"/>
    </source>
</evidence>
<evidence type="ECO:0000256" key="4">
    <source>
        <dbReference type="ARBA" id="ARBA00022722"/>
    </source>
</evidence>
<reference evidence="10 11" key="1">
    <citation type="submission" date="2020-04" db="EMBL/GenBank/DDBJ databases">
        <title>Perkinsus chesapeaki whole genome sequence.</title>
        <authorList>
            <person name="Bogema D.R."/>
        </authorList>
    </citation>
    <scope>NUCLEOTIDE SEQUENCE [LARGE SCALE GENOMIC DNA]</scope>
    <source>
        <strain evidence="10">ATCC PRA-425</strain>
    </source>
</reference>
<keyword evidence="7" id="KW-0539">Nucleus</keyword>
<keyword evidence="6" id="KW-0378">Hydrolase</keyword>
<organism evidence="10 11">
    <name type="scientific">Perkinsus chesapeaki</name>
    <name type="common">Clam parasite</name>
    <name type="synonym">Perkinsus andrewsi</name>
    <dbReference type="NCBI Taxonomy" id="330153"/>
    <lineage>
        <taxon>Eukaryota</taxon>
        <taxon>Sar</taxon>
        <taxon>Alveolata</taxon>
        <taxon>Perkinsozoa</taxon>
        <taxon>Perkinsea</taxon>
        <taxon>Perkinsida</taxon>
        <taxon>Perkinsidae</taxon>
        <taxon>Perkinsus</taxon>
    </lineage>
</organism>
<comment type="similarity">
    <text evidence="3">Belongs to the HARBI1 family.</text>
</comment>
<evidence type="ECO:0000313" key="10">
    <source>
        <dbReference type="EMBL" id="KAF4649891.1"/>
    </source>
</evidence>
<comment type="cofactor">
    <cofactor evidence="1">
        <name>a divalent metal cation</name>
        <dbReference type="ChEBI" id="CHEBI:60240"/>
    </cofactor>
</comment>
<evidence type="ECO:0000256" key="8">
    <source>
        <dbReference type="SAM" id="MobiDB-lite"/>
    </source>
</evidence>
<evidence type="ECO:0000256" key="5">
    <source>
        <dbReference type="ARBA" id="ARBA00022723"/>
    </source>
</evidence>
<accession>A0A7J6KTK5</accession>
<dbReference type="AlphaFoldDB" id="A0A7J6KTK5"/>
<feature type="compositionally biased region" description="Low complexity" evidence="8">
    <location>
        <begin position="395"/>
        <end position="409"/>
    </location>
</feature>
<keyword evidence="11" id="KW-1185">Reference proteome</keyword>
<dbReference type="InterPro" id="IPR045249">
    <property type="entry name" value="HARBI1-like"/>
</dbReference>
<dbReference type="GO" id="GO:0005634">
    <property type="term" value="C:nucleus"/>
    <property type="evidence" value="ECO:0007669"/>
    <property type="project" value="UniProtKB-SubCell"/>
</dbReference>
<dbReference type="GO" id="GO:0016787">
    <property type="term" value="F:hydrolase activity"/>
    <property type="evidence" value="ECO:0007669"/>
    <property type="project" value="UniProtKB-KW"/>
</dbReference>
<dbReference type="PANTHER" id="PTHR22930">
    <property type="match status" value="1"/>
</dbReference>
<dbReference type="Pfam" id="PF13359">
    <property type="entry name" value="DDE_Tnp_4"/>
    <property type="match status" value="1"/>
</dbReference>
<dbReference type="GO" id="GO:0046872">
    <property type="term" value="F:metal ion binding"/>
    <property type="evidence" value="ECO:0007669"/>
    <property type="project" value="UniProtKB-KW"/>
</dbReference>
<comment type="caution">
    <text evidence="10">The sequence shown here is derived from an EMBL/GenBank/DDBJ whole genome shotgun (WGS) entry which is preliminary data.</text>
</comment>